<comment type="caution">
    <text evidence="1">The sequence shown here is derived from an EMBL/GenBank/DDBJ whole genome shotgun (WGS) entry which is preliminary data.</text>
</comment>
<dbReference type="SUPFAM" id="SSF53098">
    <property type="entry name" value="Ribonuclease H-like"/>
    <property type="match status" value="1"/>
</dbReference>
<gene>
    <name evidence="1" type="ORF">CEXT_435271</name>
</gene>
<organism evidence="1 2">
    <name type="scientific">Caerostris extrusa</name>
    <name type="common">Bark spider</name>
    <name type="synonym">Caerostris bankana</name>
    <dbReference type="NCBI Taxonomy" id="172846"/>
    <lineage>
        <taxon>Eukaryota</taxon>
        <taxon>Metazoa</taxon>
        <taxon>Ecdysozoa</taxon>
        <taxon>Arthropoda</taxon>
        <taxon>Chelicerata</taxon>
        <taxon>Arachnida</taxon>
        <taxon>Araneae</taxon>
        <taxon>Araneomorphae</taxon>
        <taxon>Entelegynae</taxon>
        <taxon>Araneoidea</taxon>
        <taxon>Araneidae</taxon>
        <taxon>Caerostris</taxon>
    </lineage>
</organism>
<keyword evidence="2" id="KW-1185">Reference proteome</keyword>
<evidence type="ECO:0000313" key="1">
    <source>
        <dbReference type="EMBL" id="GIY34094.1"/>
    </source>
</evidence>
<sequence>MCRPFFPSGQRPIPGGYISKFRCIDFLYRMGFRFGHPLRITTDQGTQFEVLTKFLGTARHPQAPTTPAGNGQVERLHRQLKAESDLTVQASGVQFFLLSSWDSGLHGKGTYKQQQRRNVVRCCCNSNTTAWGILSPSSSTIDPVNFVGKLRETTQELLPLNP</sequence>
<dbReference type="InterPro" id="IPR012337">
    <property type="entry name" value="RNaseH-like_sf"/>
</dbReference>
<dbReference type="InterPro" id="IPR036397">
    <property type="entry name" value="RNaseH_sf"/>
</dbReference>
<reference evidence="1 2" key="1">
    <citation type="submission" date="2021-06" db="EMBL/GenBank/DDBJ databases">
        <title>Caerostris extrusa draft genome.</title>
        <authorList>
            <person name="Kono N."/>
            <person name="Arakawa K."/>
        </authorList>
    </citation>
    <scope>NUCLEOTIDE SEQUENCE [LARGE SCALE GENOMIC DNA]</scope>
</reference>
<keyword evidence="1" id="KW-0548">Nucleotidyltransferase</keyword>
<keyword evidence="1" id="KW-0695">RNA-directed DNA polymerase</keyword>
<dbReference type="Gene3D" id="3.30.420.10">
    <property type="entry name" value="Ribonuclease H-like superfamily/Ribonuclease H"/>
    <property type="match status" value="1"/>
</dbReference>
<dbReference type="Proteomes" id="UP001054945">
    <property type="component" value="Unassembled WGS sequence"/>
</dbReference>
<evidence type="ECO:0000313" key="2">
    <source>
        <dbReference type="Proteomes" id="UP001054945"/>
    </source>
</evidence>
<dbReference type="GO" id="GO:0003676">
    <property type="term" value="F:nucleic acid binding"/>
    <property type="evidence" value="ECO:0007669"/>
    <property type="project" value="InterPro"/>
</dbReference>
<keyword evidence="1" id="KW-0808">Transferase</keyword>
<dbReference type="EMBL" id="BPLR01009722">
    <property type="protein sequence ID" value="GIY34094.1"/>
    <property type="molecule type" value="Genomic_DNA"/>
</dbReference>
<dbReference type="GO" id="GO:0003964">
    <property type="term" value="F:RNA-directed DNA polymerase activity"/>
    <property type="evidence" value="ECO:0007669"/>
    <property type="project" value="UniProtKB-KW"/>
</dbReference>
<accession>A0AAV4SL87</accession>
<protein>
    <submittedName>
        <fullName evidence="1">Reverse transcriptase</fullName>
    </submittedName>
</protein>
<dbReference type="AlphaFoldDB" id="A0AAV4SL87"/>
<name>A0AAV4SL87_CAEEX</name>
<proteinExistence type="predicted"/>